<dbReference type="Proteomes" id="UP000606463">
    <property type="component" value="Unassembled WGS sequence"/>
</dbReference>
<gene>
    <name evidence="3" type="ORF">EYH37_05090</name>
</gene>
<dbReference type="SMART" id="SM01204">
    <property type="entry name" value="FIST_C"/>
    <property type="match status" value="1"/>
</dbReference>
<evidence type="ECO:0000313" key="4">
    <source>
        <dbReference type="Proteomes" id="UP000606463"/>
    </source>
</evidence>
<accession>A0A9D0YPU8</accession>
<evidence type="ECO:0000259" key="2">
    <source>
        <dbReference type="SMART" id="SM01204"/>
    </source>
</evidence>
<protein>
    <recommendedName>
        <fullName evidence="5">FIST domain-containing protein</fullName>
    </recommendedName>
</protein>
<comment type="caution">
    <text evidence="3">The sequence shown here is derived from an EMBL/GenBank/DDBJ whole genome shotgun (WGS) entry which is preliminary data.</text>
</comment>
<evidence type="ECO:0000313" key="3">
    <source>
        <dbReference type="EMBL" id="HIP98718.1"/>
    </source>
</evidence>
<dbReference type="SMART" id="SM00897">
    <property type="entry name" value="FIST"/>
    <property type="match status" value="1"/>
</dbReference>
<sequence>MIARVYYSRVPVLKFALEDVIRQLKYDIFYKSEDFDLAIIAFSPEIYPINESIVETFNEYLGENKWVAFHSVTSFVNDKTVEEGLVALFLKFQKNGNFSILTVRDLDKNYEKRLKETAEYINFYSKIKAINLMFASYSGGKIGIFIEDLNTLLKEPVNILGGVASGLINNGVVANVYTSEGEIRNGFAILTLKNVDFCFGLAQGLRTVGPIYKITKAVNNRIYEVNGEPVKNIMEKLIEGLPIEDIRIFWYSPIVILDEKEGIVSIVRVIKDIPDDLGHVEFWGPIKADWSFRFSFGLKEEMFYAGTKEALRVQKSLQKVELGFNFSCMGRQYALEDLHIEEARHYASIFNAPLFGFFTLGEIAPDKYRKHLKFYNQTSVVVGVKEL</sequence>
<dbReference type="AlphaFoldDB" id="A0A9D0YPU8"/>
<feature type="domain" description="FIST C-domain" evidence="2">
    <location>
        <begin position="230"/>
        <end position="366"/>
    </location>
</feature>
<proteinExistence type="predicted"/>
<dbReference type="InterPro" id="IPR019494">
    <property type="entry name" value="FIST_C"/>
</dbReference>
<feature type="domain" description="FIST" evidence="1">
    <location>
        <begin position="34"/>
        <end position="229"/>
    </location>
</feature>
<evidence type="ECO:0000259" key="1">
    <source>
        <dbReference type="SMART" id="SM00897"/>
    </source>
</evidence>
<reference evidence="3" key="1">
    <citation type="journal article" date="2020" name="ISME J.">
        <title>Gammaproteobacteria mediating utilization of methyl-, sulfur- and petroleum organic compounds in deep ocean hydrothermal plumes.</title>
        <authorList>
            <person name="Zhou Z."/>
            <person name="Liu Y."/>
            <person name="Pan J."/>
            <person name="Cron B.R."/>
            <person name="Toner B.M."/>
            <person name="Anantharaman K."/>
            <person name="Breier J.A."/>
            <person name="Dick G.J."/>
            <person name="Li M."/>
        </authorList>
    </citation>
    <scope>NUCLEOTIDE SEQUENCE</scope>
    <source>
        <strain evidence="3">SZUA-1501</strain>
    </source>
</reference>
<name>A0A9D0YPU8_AQUAO</name>
<organism evidence="3 4">
    <name type="scientific">Aquifex aeolicus</name>
    <dbReference type="NCBI Taxonomy" id="63363"/>
    <lineage>
        <taxon>Bacteria</taxon>
        <taxon>Pseudomonadati</taxon>
        <taxon>Aquificota</taxon>
        <taxon>Aquificia</taxon>
        <taxon>Aquificales</taxon>
        <taxon>Aquificaceae</taxon>
        <taxon>Aquifex</taxon>
    </lineage>
</organism>
<dbReference type="EMBL" id="DQVE01000051">
    <property type="protein sequence ID" value="HIP98718.1"/>
    <property type="molecule type" value="Genomic_DNA"/>
</dbReference>
<dbReference type="Pfam" id="PF08495">
    <property type="entry name" value="FIST"/>
    <property type="match status" value="1"/>
</dbReference>
<dbReference type="InterPro" id="IPR013702">
    <property type="entry name" value="FIST_domain_N"/>
</dbReference>
<evidence type="ECO:0008006" key="5">
    <source>
        <dbReference type="Google" id="ProtNLM"/>
    </source>
</evidence>
<dbReference type="Pfam" id="PF10442">
    <property type="entry name" value="FIST_C"/>
    <property type="match status" value="1"/>
</dbReference>